<feature type="compositionally biased region" description="Polar residues" evidence="11">
    <location>
        <begin position="1"/>
        <end position="11"/>
    </location>
</feature>
<comment type="similarity">
    <text evidence="2">Belongs to the ABC transporter superfamily. ABCB family. Multidrug resistance exporter (TC 3.A.1.201) subfamily.</text>
</comment>
<dbReference type="GO" id="GO:0005743">
    <property type="term" value="C:mitochondrial inner membrane"/>
    <property type="evidence" value="ECO:0007669"/>
    <property type="project" value="TreeGrafter"/>
</dbReference>
<dbReference type="PROSITE" id="PS50893">
    <property type="entry name" value="ABC_TRANSPORTER_2"/>
    <property type="match status" value="2"/>
</dbReference>
<reference evidence="15 16" key="1">
    <citation type="submission" date="2020-02" db="EMBL/GenBank/DDBJ databases">
        <authorList>
            <person name="Ma Q."/>
            <person name="Huang Y."/>
            <person name="Song X."/>
            <person name="Pei D."/>
        </authorList>
    </citation>
    <scope>NUCLEOTIDE SEQUENCE [LARGE SCALE GENOMIC DNA]</scope>
    <source>
        <strain evidence="15">Sxm20200214</strain>
        <tissue evidence="15">Leaf</tissue>
    </source>
</reference>
<dbReference type="OrthoDB" id="6500128at2759"/>
<feature type="transmembrane region" description="Helical" evidence="12">
    <location>
        <begin position="64"/>
        <end position="88"/>
    </location>
</feature>
<dbReference type="InterPro" id="IPR011527">
    <property type="entry name" value="ABC1_TM_dom"/>
</dbReference>
<comment type="caution">
    <text evidence="15">The sequence shown here is derived from an EMBL/GenBank/DDBJ whole genome shotgun (WGS) entry which is preliminary data.</text>
</comment>
<dbReference type="InterPro" id="IPR003439">
    <property type="entry name" value="ABC_transporter-like_ATP-bd"/>
</dbReference>
<evidence type="ECO:0000259" key="13">
    <source>
        <dbReference type="PROSITE" id="PS50893"/>
    </source>
</evidence>
<feature type="compositionally biased region" description="Basic and acidic residues" evidence="11">
    <location>
        <begin position="18"/>
        <end position="44"/>
    </location>
</feature>
<dbReference type="Pfam" id="PF00664">
    <property type="entry name" value="ABC_membrane"/>
    <property type="match status" value="2"/>
</dbReference>
<feature type="region of interest" description="Disordered" evidence="11">
    <location>
        <begin position="628"/>
        <end position="708"/>
    </location>
</feature>
<comment type="subcellular location">
    <subcellularLocation>
        <location evidence="1">Cell membrane</location>
        <topology evidence="1">Multi-pass membrane protein</topology>
    </subcellularLocation>
</comment>
<keyword evidence="4 12" id="KW-0812">Transmembrane</keyword>
<dbReference type="CDD" id="cd18577">
    <property type="entry name" value="ABC_6TM_Pgp_ABCB1_D1_like"/>
    <property type="match status" value="1"/>
</dbReference>
<evidence type="ECO:0000256" key="2">
    <source>
        <dbReference type="ARBA" id="ARBA00007577"/>
    </source>
</evidence>
<sequence length="1293" mass="139658">MASESGLNGDSNIVEEVSETKRSRDVEEDKEVKKTEKNNNTEEHEKTKTVPFYKLFAFADSFDFLLMTLGTLGSIGNGLGFPIMTILFGDLVDAFGENQTDSNVADKVSKVALKFVWLGIGTLAAAFLQLSGWMISGERQAARIRSMYLKTILRQDIAFFDVDTNTGEVVGRMSGDTVLIQDAMGEKVGKAIQLLATFVGGFVIAFIRGWLLTLVMLSSIPLLVMAGAGLAIVIARTASRGQTAYAKAAVVVEQTIGSIRTVASFTGEKQAISNYNKHLVTAYKAGVIEGGSTGLGLGTLFLVVFCSYALAVWYGGKLILDKGYTGGQVLNIIISVLTGSMSLGQASPCLTAFAAGQAAAYKMFETIERRPDIDSYSTNGKVLDDIKGDIELKDVYFTYPARPDEQIFRGFSLFISSGTTVALVGQSGSGKSTVVSLIERFYDPQAGEVLIDGVNLKEFQLKWIRSKIGLVSQEPVLFTSSIKDNIAYGKEDATLEEIKAAAELANASKFVDKLPQGLDTMVGEHGTQLSGGQKQRIAVARAILKDPRILLLDEATSALDAESERVVQEALDRIMVNRTTVVVAHRLSTVRNADMIAVIHQGKIVEKGSHTELLKDPEGAYSQLIRLQEDKKPEETQAGERKMSSIESFKKSSFRKSSLGRSLSKGGSSRGNSSRHSFKMFGFPSGIEGNDVVQDQEEDDTTEPKTKPKKVSIRRIAALNKPEIPVLILGTISAAANGVILPIFGILIASVIKAFFKPPKELKEDTSFWAIIFMVLGFASVIAYPAQTFFFSIAGCKLVQRIRSMCFEKVVHMEVGWFDESEHSSGTIGARLSADAAAIRGLVGDALAQMVQNLSSILAGLIIAFLACWQLAFVVLAMLPLIALNGFLYMKFMKGFSADAKKMYGEASQVANDAVGSIRTVASFCAEDKVMNMYTKKCEGPMKTGIRQGIVSGIGFGVSFFVLFASYATSFYVGAKLVDDGKTTFDSVFRVFFALTMAAVAISQSSSLSPDSSKADIAAASIFGIIDRESKIDPSVESGRVLDTVKGDIELRHVSFRYPSRPDVQIFQDLCLSIRAGKTVALVGESGSGKSTVIALLQRFYDPDSGEITLDGVEIKTLRLKWLRQQTGLVSQEPILFNKTIRANIAYGKGGDASESEIISAAELSNAHGFISGLQQGYDTMVGERGIQLSGGQKQRVAIARAIVKDPKVLLLDEATSALDAESERVVQDALDRVMVNRTTIVVAHRLSTIKNADVIAVVKNGVIVEKGKHESLINIKDGVYASLVQLHLSAAS</sequence>
<keyword evidence="8 12" id="KW-1133">Transmembrane helix</keyword>
<dbReference type="SMART" id="SM00382">
    <property type="entry name" value="AAA"/>
    <property type="match status" value="2"/>
</dbReference>
<evidence type="ECO:0000313" key="15">
    <source>
        <dbReference type="EMBL" id="KAG2290469.1"/>
    </source>
</evidence>
<dbReference type="InterPro" id="IPR039421">
    <property type="entry name" value="Type_1_exporter"/>
</dbReference>
<feature type="region of interest" description="Disordered" evidence="11">
    <location>
        <begin position="1"/>
        <end position="44"/>
    </location>
</feature>
<dbReference type="EMBL" id="JAAMPC010000010">
    <property type="protein sequence ID" value="KAG2290469.1"/>
    <property type="molecule type" value="Genomic_DNA"/>
</dbReference>
<dbReference type="GO" id="GO:0010329">
    <property type="term" value="F:auxin efflux transmembrane transporter activity"/>
    <property type="evidence" value="ECO:0007669"/>
    <property type="project" value="UniProtKB-ARBA"/>
</dbReference>
<feature type="compositionally biased region" description="Basic and acidic residues" evidence="11">
    <location>
        <begin position="628"/>
        <end position="650"/>
    </location>
</feature>
<dbReference type="GO" id="GO:0005524">
    <property type="term" value="F:ATP binding"/>
    <property type="evidence" value="ECO:0007669"/>
    <property type="project" value="UniProtKB-KW"/>
</dbReference>
<dbReference type="SUPFAM" id="SSF90123">
    <property type="entry name" value="ABC transporter transmembrane region"/>
    <property type="match status" value="2"/>
</dbReference>
<dbReference type="Gene3D" id="3.40.50.300">
    <property type="entry name" value="P-loop containing nucleotide triphosphate hydrolases"/>
    <property type="match status" value="2"/>
</dbReference>
<keyword evidence="6" id="KW-0547">Nucleotide-binding</keyword>
<dbReference type="InterPro" id="IPR027417">
    <property type="entry name" value="P-loop_NTPase"/>
</dbReference>
<dbReference type="InterPro" id="IPR017871">
    <property type="entry name" value="ABC_transporter-like_CS"/>
</dbReference>
<feature type="transmembrane region" description="Helical" evidence="12">
    <location>
        <begin position="115"/>
        <end position="135"/>
    </location>
</feature>
<dbReference type="CDD" id="cd18578">
    <property type="entry name" value="ABC_6TM_Pgp_ABCB1_D2_like"/>
    <property type="match status" value="1"/>
</dbReference>
<dbReference type="Gene3D" id="1.20.1560.10">
    <property type="entry name" value="ABC transporter type 1, transmembrane domain"/>
    <property type="match status" value="1"/>
</dbReference>
<evidence type="ECO:0000256" key="9">
    <source>
        <dbReference type="ARBA" id="ARBA00023136"/>
    </source>
</evidence>
<dbReference type="GO" id="GO:0005886">
    <property type="term" value="C:plasma membrane"/>
    <property type="evidence" value="ECO:0007669"/>
    <property type="project" value="UniProtKB-SubCell"/>
</dbReference>
<dbReference type="PANTHER" id="PTHR43394">
    <property type="entry name" value="ATP-DEPENDENT PERMEASE MDL1, MITOCHONDRIAL"/>
    <property type="match status" value="1"/>
</dbReference>
<evidence type="ECO:0000256" key="3">
    <source>
        <dbReference type="ARBA" id="ARBA00022448"/>
    </source>
</evidence>
<feature type="domain" description="ABC transporter" evidence="13">
    <location>
        <begin position="390"/>
        <end position="626"/>
    </location>
</feature>
<evidence type="ECO:0000256" key="11">
    <source>
        <dbReference type="SAM" id="MobiDB-lite"/>
    </source>
</evidence>
<evidence type="ECO:0000256" key="8">
    <source>
        <dbReference type="ARBA" id="ARBA00022989"/>
    </source>
</evidence>
<evidence type="ECO:0000259" key="14">
    <source>
        <dbReference type="PROSITE" id="PS50929"/>
    </source>
</evidence>
<dbReference type="GO" id="GO:0016887">
    <property type="term" value="F:ATP hydrolysis activity"/>
    <property type="evidence" value="ECO:0007669"/>
    <property type="project" value="InterPro"/>
</dbReference>
<dbReference type="GO" id="GO:0015421">
    <property type="term" value="F:ABC-type oligopeptide transporter activity"/>
    <property type="evidence" value="ECO:0007669"/>
    <property type="project" value="TreeGrafter"/>
</dbReference>
<keyword evidence="9 12" id="KW-0472">Membrane</keyword>
<feature type="transmembrane region" description="Helical" evidence="12">
    <location>
        <begin position="768"/>
        <end position="786"/>
    </location>
</feature>
<dbReference type="FunFam" id="3.40.50.300:FF:000066">
    <property type="entry name" value="ABC transporter B family member 1"/>
    <property type="match status" value="2"/>
</dbReference>
<evidence type="ECO:0000256" key="12">
    <source>
        <dbReference type="SAM" id="Phobius"/>
    </source>
</evidence>
<evidence type="ECO:0000256" key="5">
    <source>
        <dbReference type="ARBA" id="ARBA00022737"/>
    </source>
</evidence>
<feature type="transmembrane region" description="Helical" evidence="12">
    <location>
        <begin position="191"/>
        <end position="211"/>
    </location>
</feature>
<proteinExistence type="inferred from homology"/>
<keyword evidence="5" id="KW-0677">Repeat</keyword>
<dbReference type="CDD" id="cd03249">
    <property type="entry name" value="ABC_MTABC3_MDL1_MDL2"/>
    <property type="match status" value="2"/>
</dbReference>
<feature type="compositionally biased region" description="Low complexity" evidence="11">
    <location>
        <begin position="655"/>
        <end position="675"/>
    </location>
</feature>
<dbReference type="GO" id="GO:0010328">
    <property type="term" value="F:auxin influx transmembrane transporter activity"/>
    <property type="evidence" value="ECO:0007669"/>
    <property type="project" value="UniProtKB-ARBA"/>
</dbReference>
<dbReference type="GO" id="GO:0090374">
    <property type="term" value="P:oligopeptide export from mitochondrion"/>
    <property type="evidence" value="ECO:0007669"/>
    <property type="project" value="TreeGrafter"/>
</dbReference>
<feature type="domain" description="ABC transmembrane type-1" evidence="14">
    <location>
        <begin position="69"/>
        <end position="355"/>
    </location>
</feature>
<feature type="transmembrane region" description="Helical" evidence="12">
    <location>
        <begin position="726"/>
        <end position="756"/>
    </location>
</feature>
<protein>
    <submittedName>
        <fullName evidence="15">Uncharacterized protein</fullName>
    </submittedName>
</protein>
<dbReference type="PROSITE" id="PS50929">
    <property type="entry name" value="ABC_TM1F"/>
    <property type="match status" value="2"/>
</dbReference>
<organism evidence="15 16">
    <name type="scientific">Brassica carinata</name>
    <name type="common">Ethiopian mustard</name>
    <name type="synonym">Abyssinian cabbage</name>
    <dbReference type="NCBI Taxonomy" id="52824"/>
    <lineage>
        <taxon>Eukaryota</taxon>
        <taxon>Viridiplantae</taxon>
        <taxon>Streptophyta</taxon>
        <taxon>Embryophyta</taxon>
        <taxon>Tracheophyta</taxon>
        <taxon>Spermatophyta</taxon>
        <taxon>Magnoliopsida</taxon>
        <taxon>eudicotyledons</taxon>
        <taxon>Gunneridae</taxon>
        <taxon>Pentapetalae</taxon>
        <taxon>rosids</taxon>
        <taxon>malvids</taxon>
        <taxon>Brassicales</taxon>
        <taxon>Brassicaceae</taxon>
        <taxon>Brassiceae</taxon>
        <taxon>Brassica</taxon>
    </lineage>
</organism>
<evidence type="ECO:0000256" key="10">
    <source>
        <dbReference type="ARBA" id="ARBA00023180"/>
    </source>
</evidence>
<dbReference type="PANTHER" id="PTHR43394:SF16">
    <property type="entry name" value="ABC TRANSPORTER B FAMILY MEMBER 4-LIKE ISOFORM X1"/>
    <property type="match status" value="1"/>
</dbReference>
<evidence type="ECO:0000256" key="6">
    <source>
        <dbReference type="ARBA" id="ARBA00022741"/>
    </source>
</evidence>
<keyword evidence="7" id="KW-0067">ATP-binding</keyword>
<evidence type="ECO:0000256" key="1">
    <source>
        <dbReference type="ARBA" id="ARBA00004651"/>
    </source>
</evidence>
<feature type="transmembrane region" description="Helical" evidence="12">
    <location>
        <begin position="217"/>
        <end position="235"/>
    </location>
</feature>
<accession>A0A8X7RRM6</accession>
<evidence type="ECO:0000256" key="4">
    <source>
        <dbReference type="ARBA" id="ARBA00022692"/>
    </source>
</evidence>
<evidence type="ECO:0000313" key="16">
    <source>
        <dbReference type="Proteomes" id="UP000886595"/>
    </source>
</evidence>
<feature type="transmembrane region" description="Helical" evidence="12">
    <location>
        <begin position="294"/>
        <end position="314"/>
    </location>
</feature>
<dbReference type="Proteomes" id="UP000886595">
    <property type="component" value="Unassembled WGS sequence"/>
</dbReference>
<dbReference type="SUPFAM" id="SSF52540">
    <property type="entry name" value="P-loop containing nucleoside triphosphate hydrolases"/>
    <property type="match status" value="2"/>
</dbReference>
<evidence type="ECO:0000256" key="7">
    <source>
        <dbReference type="ARBA" id="ARBA00022840"/>
    </source>
</evidence>
<dbReference type="FunFam" id="1.20.1560.10:FF:000025">
    <property type="entry name" value="ABC transporter B family member 9"/>
    <property type="match status" value="1"/>
</dbReference>
<gene>
    <name evidence="15" type="ORF">Bca52824_050073</name>
</gene>
<feature type="domain" description="ABC transporter" evidence="13">
    <location>
        <begin position="1049"/>
        <end position="1286"/>
    </location>
</feature>
<keyword evidence="10" id="KW-0325">Glycoprotein</keyword>
<dbReference type="FunFam" id="1.20.1560.10:FF:000044">
    <property type="entry name" value="ABC transporter B family member 9"/>
    <property type="match status" value="1"/>
</dbReference>
<dbReference type="InterPro" id="IPR003593">
    <property type="entry name" value="AAA+_ATPase"/>
</dbReference>
<keyword evidence="3" id="KW-0813">Transport</keyword>
<dbReference type="InterPro" id="IPR036640">
    <property type="entry name" value="ABC1_TM_sf"/>
</dbReference>
<dbReference type="PROSITE" id="PS00211">
    <property type="entry name" value="ABC_TRANSPORTER_1"/>
    <property type="match status" value="2"/>
</dbReference>
<name>A0A8X7RRM6_BRACI</name>
<keyword evidence="16" id="KW-1185">Reference proteome</keyword>
<feature type="transmembrane region" description="Helical" evidence="12">
    <location>
        <begin position="950"/>
        <end position="975"/>
    </location>
</feature>
<feature type="domain" description="ABC transmembrane type-1" evidence="14">
    <location>
        <begin position="728"/>
        <end position="1014"/>
    </location>
</feature>
<dbReference type="Pfam" id="PF00005">
    <property type="entry name" value="ABC_tran"/>
    <property type="match status" value="2"/>
</dbReference>
<feature type="transmembrane region" description="Helical" evidence="12">
    <location>
        <begin position="857"/>
        <end position="884"/>
    </location>
</feature>
<dbReference type="FunFam" id="1.20.1560.10:FF:000009">
    <property type="entry name" value="ABC transporter B family member 1"/>
    <property type="match status" value="1"/>
</dbReference>